<evidence type="ECO:0008006" key="3">
    <source>
        <dbReference type="Google" id="ProtNLM"/>
    </source>
</evidence>
<organism evidence="1 2">
    <name type="scientific">Desulfotruncus arcticus DSM 17038</name>
    <dbReference type="NCBI Taxonomy" id="1121424"/>
    <lineage>
        <taxon>Bacteria</taxon>
        <taxon>Bacillati</taxon>
        <taxon>Bacillota</taxon>
        <taxon>Clostridia</taxon>
        <taxon>Eubacteriales</taxon>
        <taxon>Desulfallaceae</taxon>
        <taxon>Desulfotruncus</taxon>
    </lineage>
</organism>
<keyword evidence="2" id="KW-1185">Reference proteome</keyword>
<dbReference type="STRING" id="341036.SAMN05660649_04067"/>
<sequence>MAVYKDTKQMYEILGGLWSQLLEHPENGKKFRDAGLNIKYNLSDPAGTLWVTPGGVLTGDQNLKADVEMSLAGDTAHKFWLKELSLPAALAKKLIVSKGSMAKVMKMLPLLKPLHEMYPAVSDKYNLPG</sequence>
<dbReference type="Proteomes" id="UP000199337">
    <property type="component" value="Unassembled WGS sequence"/>
</dbReference>
<evidence type="ECO:0000313" key="1">
    <source>
        <dbReference type="EMBL" id="SFH15134.1"/>
    </source>
</evidence>
<dbReference type="InterPro" id="IPR036527">
    <property type="entry name" value="SCP2_sterol-bd_dom_sf"/>
</dbReference>
<proteinExistence type="predicted"/>
<protein>
    <recommendedName>
        <fullName evidence="3">SCP-2 sterol transfer family protein</fullName>
    </recommendedName>
</protein>
<dbReference type="RefSeq" id="WP_092473797.1">
    <property type="nucleotide sequence ID" value="NZ_FOOX01000018.1"/>
</dbReference>
<gene>
    <name evidence="1" type="ORF">SAMN05660649_04067</name>
</gene>
<dbReference type="Gene3D" id="3.30.1050.10">
    <property type="entry name" value="SCP2 sterol-binding domain"/>
    <property type="match status" value="1"/>
</dbReference>
<dbReference type="EMBL" id="FOOX01000018">
    <property type="protein sequence ID" value="SFH15134.1"/>
    <property type="molecule type" value="Genomic_DNA"/>
</dbReference>
<dbReference type="OrthoDB" id="1885452at2"/>
<accession>A0A1I2XNR5</accession>
<dbReference type="AlphaFoldDB" id="A0A1I2XNR5"/>
<dbReference type="SUPFAM" id="SSF55718">
    <property type="entry name" value="SCP-like"/>
    <property type="match status" value="1"/>
</dbReference>
<evidence type="ECO:0000313" key="2">
    <source>
        <dbReference type="Proteomes" id="UP000199337"/>
    </source>
</evidence>
<name>A0A1I2XNR5_9FIRM</name>
<reference evidence="2" key="1">
    <citation type="submission" date="2016-10" db="EMBL/GenBank/DDBJ databases">
        <authorList>
            <person name="Varghese N."/>
            <person name="Submissions S."/>
        </authorList>
    </citation>
    <scope>NUCLEOTIDE SEQUENCE [LARGE SCALE GENOMIC DNA]</scope>
    <source>
        <strain evidence="2">DSM 17038</strain>
    </source>
</reference>